<dbReference type="RefSeq" id="WP_104515462.1">
    <property type="nucleotide sequence ID" value="NZ_MQVW01000024.1"/>
</dbReference>
<evidence type="ECO:0000313" key="6">
    <source>
        <dbReference type="EMBL" id="PPK95025.1"/>
    </source>
</evidence>
<dbReference type="InterPro" id="IPR036509">
    <property type="entry name" value="Met_Sox_Rdtase_MsrA_sf"/>
</dbReference>
<keyword evidence="2" id="KW-0560">Oxidoreductase</keyword>
<feature type="domain" description="Peptide methionine sulphoxide reductase MsrA" evidence="5">
    <location>
        <begin position="9"/>
        <end position="141"/>
    </location>
</feature>
<dbReference type="AlphaFoldDB" id="A0A2S6ILH4"/>
<dbReference type="PANTHER" id="PTHR43774:SF1">
    <property type="entry name" value="PEPTIDE METHIONINE SULFOXIDE REDUCTASE MSRA 2"/>
    <property type="match status" value="1"/>
</dbReference>
<evidence type="ECO:0000259" key="5">
    <source>
        <dbReference type="Pfam" id="PF01625"/>
    </source>
</evidence>
<proteinExistence type="predicted"/>
<evidence type="ECO:0000256" key="1">
    <source>
        <dbReference type="ARBA" id="ARBA00012502"/>
    </source>
</evidence>
<evidence type="ECO:0000313" key="7">
    <source>
        <dbReference type="Proteomes" id="UP000239002"/>
    </source>
</evidence>
<dbReference type="EC" id="1.8.4.11" evidence="1"/>
<dbReference type="Gene3D" id="3.30.1060.10">
    <property type="entry name" value="Peptide methionine sulphoxide reductase MsrA"/>
    <property type="match status" value="1"/>
</dbReference>
<dbReference type="Proteomes" id="UP000239002">
    <property type="component" value="Unassembled WGS sequence"/>
</dbReference>
<dbReference type="PANTHER" id="PTHR43774">
    <property type="entry name" value="PEPTIDE METHIONINE SULFOXIDE REDUCTASE"/>
    <property type="match status" value="1"/>
</dbReference>
<evidence type="ECO:0000256" key="4">
    <source>
        <dbReference type="ARBA" id="ARBA00048782"/>
    </source>
</evidence>
<evidence type="ECO:0000256" key="2">
    <source>
        <dbReference type="ARBA" id="ARBA00023002"/>
    </source>
</evidence>
<accession>A0A2S6ILH4</accession>
<evidence type="ECO:0000256" key="3">
    <source>
        <dbReference type="ARBA" id="ARBA00047806"/>
    </source>
</evidence>
<comment type="caution">
    <text evidence="6">The sequence shown here is derived from an EMBL/GenBank/DDBJ whole genome shotgun (WGS) entry which is preliminary data.</text>
</comment>
<gene>
    <name evidence="6" type="ORF">LY01_01778</name>
</gene>
<dbReference type="EMBL" id="PTJE01000003">
    <property type="protein sequence ID" value="PPK95025.1"/>
    <property type="molecule type" value="Genomic_DNA"/>
</dbReference>
<reference evidence="6 7" key="1">
    <citation type="submission" date="2018-02" db="EMBL/GenBank/DDBJ databases">
        <title>Genomic Encyclopedia of Archaeal and Bacterial Type Strains, Phase II (KMG-II): from individual species to whole genera.</title>
        <authorList>
            <person name="Goeker M."/>
        </authorList>
    </citation>
    <scope>NUCLEOTIDE SEQUENCE [LARGE SCALE GENOMIC DNA]</scope>
    <source>
        <strain evidence="6 7">DSM 16809</strain>
    </source>
</reference>
<comment type="catalytic activity">
    <reaction evidence="3">
        <text>L-methionyl-[protein] + [thioredoxin]-disulfide + H2O = L-methionyl-(S)-S-oxide-[protein] + [thioredoxin]-dithiol</text>
        <dbReference type="Rhea" id="RHEA:14217"/>
        <dbReference type="Rhea" id="RHEA-COMP:10698"/>
        <dbReference type="Rhea" id="RHEA-COMP:10700"/>
        <dbReference type="Rhea" id="RHEA-COMP:12313"/>
        <dbReference type="Rhea" id="RHEA-COMP:12315"/>
        <dbReference type="ChEBI" id="CHEBI:15377"/>
        <dbReference type="ChEBI" id="CHEBI:16044"/>
        <dbReference type="ChEBI" id="CHEBI:29950"/>
        <dbReference type="ChEBI" id="CHEBI:44120"/>
        <dbReference type="ChEBI" id="CHEBI:50058"/>
        <dbReference type="EC" id="1.8.4.11"/>
    </reaction>
</comment>
<comment type="catalytic activity">
    <reaction evidence="4">
        <text>[thioredoxin]-disulfide + L-methionine + H2O = L-methionine (S)-S-oxide + [thioredoxin]-dithiol</text>
        <dbReference type="Rhea" id="RHEA:19993"/>
        <dbReference type="Rhea" id="RHEA-COMP:10698"/>
        <dbReference type="Rhea" id="RHEA-COMP:10700"/>
        <dbReference type="ChEBI" id="CHEBI:15377"/>
        <dbReference type="ChEBI" id="CHEBI:29950"/>
        <dbReference type="ChEBI" id="CHEBI:50058"/>
        <dbReference type="ChEBI" id="CHEBI:57844"/>
        <dbReference type="ChEBI" id="CHEBI:58772"/>
        <dbReference type="EC" id="1.8.4.11"/>
    </reaction>
</comment>
<dbReference type="Pfam" id="PF01625">
    <property type="entry name" value="PMSR"/>
    <property type="match status" value="1"/>
</dbReference>
<sequence length="167" mass="19465">MKTDLKLGLGGGCHWCTEAVFQSITGVVRVEQGYVSSVTPFETRSEAVIVHLTDSMNLEKLIDIHLQTHSSTKEHSRREDYRSAIYYFDEEMKSRIEDIVFSLSRKRNEKYITHIIPFSSFEASRESIQNYYKTRPEAPFCKRYIEPKLEVVKEMLKDYGDAQINRA</sequence>
<name>A0A2S6ILH4_9FLAO</name>
<organism evidence="6 7">
    <name type="scientific">Nonlabens xylanidelens</name>
    <dbReference type="NCBI Taxonomy" id="191564"/>
    <lineage>
        <taxon>Bacteria</taxon>
        <taxon>Pseudomonadati</taxon>
        <taxon>Bacteroidota</taxon>
        <taxon>Flavobacteriia</taxon>
        <taxon>Flavobacteriales</taxon>
        <taxon>Flavobacteriaceae</taxon>
        <taxon>Nonlabens</taxon>
    </lineage>
</organism>
<dbReference type="GO" id="GO:0008113">
    <property type="term" value="F:peptide-methionine (S)-S-oxide reductase activity"/>
    <property type="evidence" value="ECO:0007669"/>
    <property type="project" value="UniProtKB-EC"/>
</dbReference>
<keyword evidence="7" id="KW-1185">Reference proteome</keyword>
<dbReference type="SUPFAM" id="SSF55068">
    <property type="entry name" value="Peptide methionine sulfoxide reductase"/>
    <property type="match status" value="1"/>
</dbReference>
<dbReference type="OrthoDB" id="4174719at2"/>
<dbReference type="InterPro" id="IPR002569">
    <property type="entry name" value="Met_Sox_Rdtase_MsrA_dom"/>
</dbReference>
<protein>
    <recommendedName>
        <fullName evidence="1">peptide-methionine (S)-S-oxide reductase</fullName>
        <ecNumber evidence="1">1.8.4.11</ecNumber>
    </recommendedName>
</protein>